<reference evidence="1" key="1">
    <citation type="submission" date="2021-03" db="EMBL/GenBank/DDBJ databases">
        <authorList>
            <person name="Palmer J.M."/>
        </authorList>
    </citation>
    <scope>NUCLEOTIDE SEQUENCE</scope>
    <source>
        <strain evidence="1">ARV_011</strain>
    </source>
</reference>
<dbReference type="Proteomes" id="UP000790833">
    <property type="component" value="Unassembled WGS sequence"/>
</dbReference>
<dbReference type="EMBL" id="JAHMUF010000022">
    <property type="protein sequence ID" value="KAG7191906.1"/>
    <property type="molecule type" value="Genomic_DNA"/>
</dbReference>
<dbReference type="GeneID" id="66116069"/>
<protein>
    <submittedName>
        <fullName evidence="1">Uncharacterized protein</fullName>
    </submittedName>
</protein>
<evidence type="ECO:0000313" key="2">
    <source>
        <dbReference type="Proteomes" id="UP000790833"/>
    </source>
</evidence>
<name>A0A9P8AGR4_9ASCO</name>
<keyword evidence="2" id="KW-1185">Reference proteome</keyword>
<dbReference type="RefSeq" id="XP_043047458.1">
    <property type="nucleotide sequence ID" value="XM_043193449.1"/>
</dbReference>
<organism evidence="1 2">
    <name type="scientific">Scheffersomyces spartinae</name>
    <dbReference type="NCBI Taxonomy" id="45513"/>
    <lineage>
        <taxon>Eukaryota</taxon>
        <taxon>Fungi</taxon>
        <taxon>Dikarya</taxon>
        <taxon>Ascomycota</taxon>
        <taxon>Saccharomycotina</taxon>
        <taxon>Pichiomycetes</taxon>
        <taxon>Debaryomycetaceae</taxon>
        <taxon>Scheffersomyces</taxon>
    </lineage>
</organism>
<evidence type="ECO:0000313" key="1">
    <source>
        <dbReference type="EMBL" id="KAG7191906.1"/>
    </source>
</evidence>
<gene>
    <name evidence="1" type="ORF">KQ657_002695</name>
</gene>
<comment type="caution">
    <text evidence="1">The sequence shown here is derived from an EMBL/GenBank/DDBJ whole genome shotgun (WGS) entry which is preliminary data.</text>
</comment>
<accession>A0A9P8AGR4</accession>
<proteinExistence type="predicted"/>
<sequence length="109" mass="10961">MSPDPFTTQTNLLVFRSKMQFSTVTLFAAAAALVAADVTVTEESSTLVTITSCAPDVTNCPARETTAAVSVSSASNYTIPANVTSYEGAAAKPFVAGAAAIAAGALLAL</sequence>
<dbReference type="AlphaFoldDB" id="A0A9P8AGR4"/>